<evidence type="ECO:0000313" key="2">
    <source>
        <dbReference type="Proteomes" id="UP000283872"/>
    </source>
</evidence>
<dbReference type="AlphaFoldDB" id="A0A412H8J9"/>
<accession>A0A412H8J9</accession>
<dbReference type="RefSeq" id="WP_147337158.1">
    <property type="nucleotide sequence ID" value="NZ_QRVA01000087.1"/>
</dbReference>
<proteinExistence type="predicted"/>
<name>A0A412H8J9_9BACT</name>
<dbReference type="EMBL" id="QRVA01000087">
    <property type="protein sequence ID" value="RGS09276.1"/>
    <property type="molecule type" value="Genomic_DNA"/>
</dbReference>
<dbReference type="Proteomes" id="UP000283872">
    <property type="component" value="Unassembled WGS sequence"/>
</dbReference>
<organism evidence="1 2">
    <name type="scientific">Segatella copri</name>
    <dbReference type="NCBI Taxonomy" id="165179"/>
    <lineage>
        <taxon>Bacteria</taxon>
        <taxon>Pseudomonadati</taxon>
        <taxon>Bacteroidota</taxon>
        <taxon>Bacteroidia</taxon>
        <taxon>Bacteroidales</taxon>
        <taxon>Prevotellaceae</taxon>
        <taxon>Segatella</taxon>
    </lineage>
</organism>
<evidence type="ECO:0000313" key="1">
    <source>
        <dbReference type="EMBL" id="RGS09276.1"/>
    </source>
</evidence>
<gene>
    <name evidence="1" type="ORF">DWY11_15955</name>
</gene>
<comment type="caution">
    <text evidence="1">The sequence shown here is derived from an EMBL/GenBank/DDBJ whole genome shotgun (WGS) entry which is preliminary data.</text>
</comment>
<sequence>MEKKIIYLNYKQYYSYMNIAHSHRTSNGFKYSCYDAIETTGPFFSEELPQFDDADKALMLSITNTPIGEKITWEDDDCWAESFCGQSRDNHYCYNDCGVCAKLNSLLGEKYHIDFRPSEKEIEAINKRVCHKSMA</sequence>
<reference evidence="1 2" key="1">
    <citation type="submission" date="2018-08" db="EMBL/GenBank/DDBJ databases">
        <title>A genome reference for cultivated species of the human gut microbiota.</title>
        <authorList>
            <person name="Zou Y."/>
            <person name="Xue W."/>
            <person name="Luo G."/>
        </authorList>
    </citation>
    <scope>NUCLEOTIDE SEQUENCE [LARGE SCALE GENOMIC DNA]</scope>
    <source>
        <strain evidence="1 2">AF24-12</strain>
    </source>
</reference>
<feature type="non-terminal residue" evidence="1">
    <location>
        <position position="135"/>
    </location>
</feature>
<protein>
    <submittedName>
        <fullName evidence="1">Uncharacterized protein</fullName>
    </submittedName>
</protein>